<accession>A0A0E9Q257</accession>
<organism evidence="1">
    <name type="scientific">Anguilla anguilla</name>
    <name type="common">European freshwater eel</name>
    <name type="synonym">Muraena anguilla</name>
    <dbReference type="NCBI Taxonomy" id="7936"/>
    <lineage>
        <taxon>Eukaryota</taxon>
        <taxon>Metazoa</taxon>
        <taxon>Chordata</taxon>
        <taxon>Craniata</taxon>
        <taxon>Vertebrata</taxon>
        <taxon>Euteleostomi</taxon>
        <taxon>Actinopterygii</taxon>
        <taxon>Neopterygii</taxon>
        <taxon>Teleostei</taxon>
        <taxon>Anguilliformes</taxon>
        <taxon>Anguillidae</taxon>
        <taxon>Anguilla</taxon>
    </lineage>
</organism>
<reference evidence="1" key="1">
    <citation type="submission" date="2014-11" db="EMBL/GenBank/DDBJ databases">
        <authorList>
            <person name="Amaro Gonzalez C."/>
        </authorList>
    </citation>
    <scope>NUCLEOTIDE SEQUENCE</scope>
</reference>
<evidence type="ECO:0000313" key="1">
    <source>
        <dbReference type="EMBL" id="JAH10607.1"/>
    </source>
</evidence>
<protein>
    <submittedName>
        <fullName evidence="1">Uncharacterized protein</fullName>
    </submittedName>
</protein>
<dbReference type="AlphaFoldDB" id="A0A0E9Q257"/>
<reference evidence="1" key="2">
    <citation type="journal article" date="2015" name="Fish Shellfish Immunol.">
        <title>Early steps in the European eel (Anguilla anguilla)-Vibrio vulnificus interaction in the gills: Role of the RtxA13 toxin.</title>
        <authorList>
            <person name="Callol A."/>
            <person name="Pajuelo D."/>
            <person name="Ebbesson L."/>
            <person name="Teles M."/>
            <person name="MacKenzie S."/>
            <person name="Amaro C."/>
        </authorList>
    </citation>
    <scope>NUCLEOTIDE SEQUENCE</scope>
</reference>
<proteinExistence type="predicted"/>
<name>A0A0E9Q257_ANGAN</name>
<dbReference type="EMBL" id="GBXM01097970">
    <property type="protein sequence ID" value="JAH10607.1"/>
    <property type="molecule type" value="Transcribed_RNA"/>
</dbReference>
<sequence>MQLRPAVPRHLIGQRDCCFSNAL</sequence>